<reference evidence="2" key="1">
    <citation type="submission" date="2023-01" db="EMBL/GenBank/DDBJ databases">
        <title>Vibrio sp. CB1-14 genome sequencing.</title>
        <authorList>
            <person name="Otstavnykh N."/>
            <person name="Isaeva M."/>
            <person name="Meleshko D."/>
        </authorList>
    </citation>
    <scope>NUCLEOTIDE SEQUENCE</scope>
    <source>
        <strain evidence="2">CB1-14</strain>
        <plasmid evidence="2">p1</plasmid>
    </source>
</reference>
<evidence type="ECO:0000256" key="1">
    <source>
        <dbReference type="SAM" id="Phobius"/>
    </source>
</evidence>
<keyword evidence="1" id="KW-0812">Transmembrane</keyword>
<protein>
    <submittedName>
        <fullName evidence="2">Uncharacterized protein</fullName>
    </submittedName>
</protein>
<keyword evidence="1" id="KW-1133">Transmembrane helix</keyword>
<keyword evidence="1" id="KW-0472">Membrane</keyword>
<dbReference type="EMBL" id="CP115922">
    <property type="protein sequence ID" value="XCD19295.1"/>
    <property type="molecule type" value="Genomic_DNA"/>
</dbReference>
<keyword evidence="2" id="KW-0614">Plasmid</keyword>
<organism evidence="2">
    <name type="scientific">Vibrio chaetopteri</name>
    <dbReference type="NCBI Taxonomy" id="3016528"/>
    <lineage>
        <taxon>Bacteria</taxon>
        <taxon>Pseudomonadati</taxon>
        <taxon>Pseudomonadota</taxon>
        <taxon>Gammaproteobacteria</taxon>
        <taxon>Vibrionales</taxon>
        <taxon>Vibrionaceae</taxon>
        <taxon>Vibrio</taxon>
    </lineage>
</organism>
<dbReference type="RefSeq" id="WP_353500413.1">
    <property type="nucleotide sequence ID" value="NZ_CP115922.1"/>
</dbReference>
<sequence length="133" mass="15311">MTTFTLEEEMMKASKWYTDKKLRYGVIAGVFAFATYHFSIQTNDDTGFIQLKQKCQAHEFEACDAMFERYTKLRAASRVPGMQDSELIQLHKTLAVQGYDYSIDELTGGLFRTLPSGKYVINEKIDLLDIMLK</sequence>
<gene>
    <name evidence="2" type="ORF">PG915_24370</name>
</gene>
<dbReference type="AlphaFoldDB" id="A0AAU8BSG4"/>
<evidence type="ECO:0000313" key="2">
    <source>
        <dbReference type="EMBL" id="XCD19295.1"/>
    </source>
</evidence>
<name>A0AAU8BSG4_9VIBR</name>
<dbReference type="KEGG" id="vck:PG915_24370"/>
<proteinExistence type="predicted"/>
<accession>A0AAU8BSG4</accession>
<feature type="transmembrane region" description="Helical" evidence="1">
    <location>
        <begin position="21"/>
        <end position="40"/>
    </location>
</feature>
<geneLocation type="plasmid" evidence="2">
    <name>p1</name>
</geneLocation>